<dbReference type="AlphaFoldDB" id="A0A8K0GD96"/>
<dbReference type="GO" id="GO:0003676">
    <property type="term" value="F:nucleic acid binding"/>
    <property type="evidence" value="ECO:0007669"/>
    <property type="project" value="InterPro"/>
</dbReference>
<evidence type="ECO:0000313" key="2">
    <source>
        <dbReference type="Proteomes" id="UP000801492"/>
    </source>
</evidence>
<protein>
    <submittedName>
        <fullName evidence="1">Uncharacterized protein</fullName>
    </submittedName>
</protein>
<accession>A0A8K0GD96</accession>
<comment type="caution">
    <text evidence="1">The sequence shown here is derived from an EMBL/GenBank/DDBJ whole genome shotgun (WGS) entry which is preliminary data.</text>
</comment>
<organism evidence="1 2">
    <name type="scientific">Ignelater luminosus</name>
    <name type="common">Cucubano</name>
    <name type="synonym">Pyrophorus luminosus</name>
    <dbReference type="NCBI Taxonomy" id="2038154"/>
    <lineage>
        <taxon>Eukaryota</taxon>
        <taxon>Metazoa</taxon>
        <taxon>Ecdysozoa</taxon>
        <taxon>Arthropoda</taxon>
        <taxon>Hexapoda</taxon>
        <taxon>Insecta</taxon>
        <taxon>Pterygota</taxon>
        <taxon>Neoptera</taxon>
        <taxon>Endopterygota</taxon>
        <taxon>Coleoptera</taxon>
        <taxon>Polyphaga</taxon>
        <taxon>Elateriformia</taxon>
        <taxon>Elateroidea</taxon>
        <taxon>Elateridae</taxon>
        <taxon>Agrypninae</taxon>
        <taxon>Pyrophorini</taxon>
        <taxon>Ignelater</taxon>
    </lineage>
</organism>
<gene>
    <name evidence="1" type="ORF">ILUMI_11406</name>
</gene>
<proteinExistence type="predicted"/>
<name>A0A8K0GD96_IGNLU</name>
<dbReference type="InterPro" id="IPR036397">
    <property type="entry name" value="RNaseH_sf"/>
</dbReference>
<dbReference type="Proteomes" id="UP000801492">
    <property type="component" value="Unassembled WGS sequence"/>
</dbReference>
<dbReference type="Gene3D" id="3.30.420.10">
    <property type="entry name" value="Ribonuclease H-like superfamily/Ribonuclease H"/>
    <property type="match status" value="1"/>
</dbReference>
<reference evidence="1" key="1">
    <citation type="submission" date="2019-08" db="EMBL/GenBank/DDBJ databases">
        <title>The genome of the North American firefly Photinus pyralis.</title>
        <authorList>
            <consortium name="Photinus pyralis genome working group"/>
            <person name="Fallon T.R."/>
            <person name="Sander Lower S.E."/>
            <person name="Weng J.-K."/>
        </authorList>
    </citation>
    <scope>NUCLEOTIDE SEQUENCE</scope>
    <source>
        <strain evidence="1">TRF0915ILg1</strain>
        <tissue evidence="1">Whole body</tissue>
    </source>
</reference>
<sequence>MLQMKKEAKEDLMMQRCHQELKEGNEEETIDFCFAMMERANDGREFIRNICFSTGVWKMNTDLSKREPSTPQKVNVGAGIGPFFIEGTLTGEVSLNLLQDRIEPALNDAAREDQVIWFQMNGFTAAGTTPV</sequence>
<evidence type="ECO:0000313" key="1">
    <source>
        <dbReference type="EMBL" id="KAF2894766.1"/>
    </source>
</evidence>
<dbReference type="EMBL" id="VTPC01006666">
    <property type="protein sequence ID" value="KAF2894766.1"/>
    <property type="molecule type" value="Genomic_DNA"/>
</dbReference>
<keyword evidence="2" id="KW-1185">Reference proteome</keyword>
<dbReference type="OrthoDB" id="6752614at2759"/>